<dbReference type="Proteomes" id="UP000266841">
    <property type="component" value="Unassembled WGS sequence"/>
</dbReference>
<dbReference type="EMBL" id="AGNL01048015">
    <property type="protein sequence ID" value="EJK46072.1"/>
    <property type="molecule type" value="Genomic_DNA"/>
</dbReference>
<keyword evidence="3" id="KW-1185">Reference proteome</keyword>
<feature type="compositionally biased region" description="Gly residues" evidence="1">
    <location>
        <begin position="215"/>
        <end position="228"/>
    </location>
</feature>
<dbReference type="AlphaFoldDB" id="K0RHG4"/>
<organism evidence="2 3">
    <name type="scientific">Thalassiosira oceanica</name>
    <name type="common">Marine diatom</name>
    <dbReference type="NCBI Taxonomy" id="159749"/>
    <lineage>
        <taxon>Eukaryota</taxon>
        <taxon>Sar</taxon>
        <taxon>Stramenopiles</taxon>
        <taxon>Ochrophyta</taxon>
        <taxon>Bacillariophyta</taxon>
        <taxon>Coscinodiscophyceae</taxon>
        <taxon>Thalassiosirophycidae</taxon>
        <taxon>Thalassiosirales</taxon>
        <taxon>Thalassiosiraceae</taxon>
        <taxon>Thalassiosira</taxon>
    </lineage>
</organism>
<protein>
    <submittedName>
        <fullName evidence="2">Uncharacterized protein</fullName>
    </submittedName>
</protein>
<feature type="compositionally biased region" description="Polar residues" evidence="1">
    <location>
        <begin position="57"/>
        <end position="66"/>
    </location>
</feature>
<comment type="caution">
    <text evidence="2">The sequence shown here is derived from an EMBL/GenBank/DDBJ whole genome shotgun (WGS) entry which is preliminary data.</text>
</comment>
<evidence type="ECO:0000256" key="1">
    <source>
        <dbReference type="SAM" id="MobiDB-lite"/>
    </source>
</evidence>
<feature type="compositionally biased region" description="Basic and acidic residues" evidence="1">
    <location>
        <begin position="26"/>
        <end position="41"/>
    </location>
</feature>
<feature type="compositionally biased region" description="Basic and acidic residues" evidence="1">
    <location>
        <begin position="179"/>
        <end position="214"/>
    </location>
</feature>
<feature type="compositionally biased region" description="Basic and acidic residues" evidence="1">
    <location>
        <begin position="156"/>
        <end position="172"/>
    </location>
</feature>
<feature type="region of interest" description="Disordered" evidence="1">
    <location>
        <begin position="1"/>
        <end position="257"/>
    </location>
</feature>
<feature type="compositionally biased region" description="Basic and acidic residues" evidence="1">
    <location>
        <begin position="91"/>
        <end position="131"/>
    </location>
</feature>
<name>K0RHG4_THAOC</name>
<evidence type="ECO:0000313" key="2">
    <source>
        <dbReference type="EMBL" id="EJK46072.1"/>
    </source>
</evidence>
<gene>
    <name evidence="2" type="ORF">THAOC_35281</name>
</gene>
<proteinExistence type="predicted"/>
<feature type="non-terminal residue" evidence="2">
    <location>
        <position position="441"/>
    </location>
</feature>
<evidence type="ECO:0000313" key="3">
    <source>
        <dbReference type="Proteomes" id="UP000266841"/>
    </source>
</evidence>
<feature type="compositionally biased region" description="Basic residues" evidence="1">
    <location>
        <begin position="145"/>
        <end position="155"/>
    </location>
</feature>
<sequence>MSYRHRGPDQQRQPRLPPPELGPSRPRQEWERFERSAKQGHDDEDGSRRYGRYQQKGPGQQHQSRFQPIEPGPSRPRQERVAPYEPGSAKRGYDYENGSRGRDSWERRKRSRRDDDGRKHGHEERGERYSSRDFPVSRSGDRSQCRSRLRSRGRSRSRDRQSDWSKRREEGKSPWSGPNDRDRSRLRSDSTRRAISEERLVVHRSTMPDRDEGRGSGWGRAQGRGEWGGPTAQGWGPGRGRGGRGRGATSMQGRGPDFRTCQTVSELADLAHCNLDLMSNRDIAAFWSGLPRLLHKRGAQDPNLEENSRCVIGATYSRIHSFQCRDLAQTSLGFAKTISQVSRGNQQYRADDPRRVMRGLFVKESQCLSIFDSIASSTVNMLNEFEARHLSNLIYSFGLIEHNPDIGGETLFNVFGDAALKILHTFESQNLSNMLWAFVKV</sequence>
<accession>K0RHG4</accession>
<dbReference type="eggNOG" id="ENOG502S73B">
    <property type="taxonomic scope" value="Eukaryota"/>
</dbReference>
<reference evidence="2 3" key="1">
    <citation type="journal article" date="2012" name="Genome Biol.">
        <title>Genome and low-iron response of an oceanic diatom adapted to chronic iron limitation.</title>
        <authorList>
            <person name="Lommer M."/>
            <person name="Specht M."/>
            <person name="Roy A.S."/>
            <person name="Kraemer L."/>
            <person name="Andreson R."/>
            <person name="Gutowska M.A."/>
            <person name="Wolf J."/>
            <person name="Bergner S.V."/>
            <person name="Schilhabel M.B."/>
            <person name="Klostermeier U.C."/>
            <person name="Beiko R.G."/>
            <person name="Rosenstiel P."/>
            <person name="Hippler M."/>
            <person name="Laroche J."/>
        </authorList>
    </citation>
    <scope>NUCLEOTIDE SEQUENCE [LARGE SCALE GENOMIC DNA]</scope>
    <source>
        <strain evidence="2 3">CCMP1005</strain>
    </source>
</reference>